<dbReference type="InterPro" id="IPR050933">
    <property type="entry name" value="Circadian_TF"/>
</dbReference>
<dbReference type="AlphaFoldDB" id="A0A8H7EQX1"/>
<dbReference type="NCBIfam" id="TIGR00229">
    <property type="entry name" value="sensory_box"/>
    <property type="match status" value="1"/>
</dbReference>
<evidence type="ECO:0000313" key="2">
    <source>
        <dbReference type="EMBL" id="KAF7722655.1"/>
    </source>
</evidence>
<dbReference type="Gene3D" id="3.30.450.20">
    <property type="entry name" value="PAS domain"/>
    <property type="match status" value="2"/>
</dbReference>
<dbReference type="InterPro" id="IPR000014">
    <property type="entry name" value="PAS"/>
</dbReference>
<comment type="caution">
    <text evidence="2">The sequence shown here is derived from an EMBL/GenBank/DDBJ whole genome shotgun (WGS) entry which is preliminary data.</text>
</comment>
<dbReference type="OrthoDB" id="411251at2759"/>
<dbReference type="PROSITE" id="PS50112">
    <property type="entry name" value="PAS"/>
    <property type="match status" value="1"/>
</dbReference>
<dbReference type="SUPFAM" id="SSF55785">
    <property type="entry name" value="PYP-like sensor domain (PAS domain)"/>
    <property type="match status" value="2"/>
</dbReference>
<evidence type="ECO:0000259" key="1">
    <source>
        <dbReference type="PROSITE" id="PS50112"/>
    </source>
</evidence>
<feature type="domain" description="PAS" evidence="1">
    <location>
        <begin position="9"/>
        <end position="65"/>
    </location>
</feature>
<accession>A0A8H7EQX1</accession>
<proteinExistence type="predicted"/>
<dbReference type="InterPro" id="IPR013655">
    <property type="entry name" value="PAS_fold_3"/>
</dbReference>
<organism evidence="2 3">
    <name type="scientific">Apophysomyces ossiformis</name>
    <dbReference type="NCBI Taxonomy" id="679940"/>
    <lineage>
        <taxon>Eukaryota</taxon>
        <taxon>Fungi</taxon>
        <taxon>Fungi incertae sedis</taxon>
        <taxon>Mucoromycota</taxon>
        <taxon>Mucoromycotina</taxon>
        <taxon>Mucoromycetes</taxon>
        <taxon>Mucorales</taxon>
        <taxon>Mucorineae</taxon>
        <taxon>Mucoraceae</taxon>
        <taxon>Apophysomyces</taxon>
    </lineage>
</organism>
<evidence type="ECO:0000313" key="3">
    <source>
        <dbReference type="Proteomes" id="UP000605846"/>
    </source>
</evidence>
<sequence length="269" mass="30974">MCEPNYFCIYDNSAAANVVYLSESVTDALGWLPEELTSQGAYGFIHPDDHAMLRQVHMSNVMNERMSSMVSYRFKHKNGQYITLDTVVHHCHDIVVTANFVRDVTSTAYKYRFSSVDEVFDCMPDGTLQGVAAWNIRQERMKQTLAVDYRWIGEKVVHSQEPRFCLILNRYTEELTIVFASESINRVVTTAGDLVVGRSLYEFVHERDRPIVYTYMSLVKEHGMVLRLRFDWLLDNELTEPVEAIISCTTDGIAMVVRQTPRMLFSDKA</sequence>
<dbReference type="EMBL" id="JABAYA010000183">
    <property type="protein sequence ID" value="KAF7722655.1"/>
    <property type="molecule type" value="Genomic_DNA"/>
</dbReference>
<dbReference type="CDD" id="cd00130">
    <property type="entry name" value="PAS"/>
    <property type="match status" value="1"/>
</dbReference>
<dbReference type="Pfam" id="PF08447">
    <property type="entry name" value="PAS_3"/>
    <property type="match status" value="1"/>
</dbReference>
<name>A0A8H7EQX1_9FUNG</name>
<dbReference type="InterPro" id="IPR035965">
    <property type="entry name" value="PAS-like_dom_sf"/>
</dbReference>
<protein>
    <recommendedName>
        <fullName evidence="1">PAS domain-containing protein</fullName>
    </recommendedName>
</protein>
<keyword evidence="3" id="KW-1185">Reference proteome</keyword>
<dbReference type="Proteomes" id="UP000605846">
    <property type="component" value="Unassembled WGS sequence"/>
</dbReference>
<reference evidence="2" key="1">
    <citation type="submission" date="2020-01" db="EMBL/GenBank/DDBJ databases">
        <title>Genome Sequencing of Three Apophysomyces-Like Fungal Strains Confirms a Novel Fungal Genus in the Mucoromycota with divergent Burkholderia-like Endosymbiotic Bacteria.</title>
        <authorList>
            <person name="Stajich J.E."/>
            <person name="Macias A.M."/>
            <person name="Carter-House D."/>
            <person name="Lovett B."/>
            <person name="Kasson L.R."/>
            <person name="Berry K."/>
            <person name="Grigoriev I."/>
            <person name="Chang Y."/>
            <person name="Spatafora J."/>
            <person name="Kasson M.T."/>
        </authorList>
    </citation>
    <scope>NUCLEOTIDE SEQUENCE</scope>
    <source>
        <strain evidence="2">NRRL A-21654</strain>
    </source>
</reference>
<gene>
    <name evidence="2" type="ORF">EC973_002865</name>
</gene>
<dbReference type="PANTHER" id="PTHR23042">
    <property type="entry name" value="CIRCADIAN PROTEIN CLOCK/ARNT/BMAL/PAS"/>
    <property type="match status" value="1"/>
</dbReference>